<dbReference type="Proteomes" id="UP000694429">
    <property type="component" value="Chromosome 19"/>
</dbReference>
<reference evidence="2" key="1">
    <citation type="submission" date="2019-03" db="EMBL/GenBank/DDBJ databases">
        <authorList>
            <person name="Warren W.C."/>
            <person name="Johnson G.S."/>
        </authorList>
    </citation>
    <scope>NUCLEOTIDE SEQUENCE [LARGE SCALE GENOMIC DNA]</scope>
    <source>
        <strain evidence="2">Basenji</strain>
    </source>
</reference>
<proteinExistence type="predicted"/>
<feature type="compositionally biased region" description="Polar residues" evidence="1">
    <location>
        <begin position="520"/>
        <end position="533"/>
    </location>
</feature>
<feature type="region of interest" description="Disordered" evidence="1">
    <location>
        <begin position="85"/>
        <end position="545"/>
    </location>
</feature>
<evidence type="ECO:0000313" key="3">
    <source>
        <dbReference type="Proteomes" id="UP000694429"/>
    </source>
</evidence>
<feature type="region of interest" description="Disordered" evidence="1">
    <location>
        <begin position="1"/>
        <end position="51"/>
    </location>
</feature>
<feature type="compositionally biased region" description="Gly residues" evidence="1">
    <location>
        <begin position="322"/>
        <end position="332"/>
    </location>
</feature>
<dbReference type="AlphaFoldDB" id="A0A8C0NSU4"/>
<feature type="compositionally biased region" description="Pro residues" evidence="1">
    <location>
        <begin position="498"/>
        <end position="511"/>
    </location>
</feature>
<sequence>MAATFQMLAVQHSTSKEIHTWHRPRPSRQRRPADSSLTRLSGITSAATSASDTAVEATKVCGTRWKARTRRMVTRTSRFHRNVAAISSTSSVTTSTVNTDKGGSRPGRATPPGPGLGPLLQASGPGASATPAAATETLAASMARDAAPRRGHAGSGAPGARACEGSPRALEGRQRSGPQSRFGSSAGAPGARKGSGTLGSPPGSARQPLPPLRAVPGATGCHPAGDPRASARGGGLRSGPHPRRAAPGRGARAAPGRGRAALGRRAAPGMGAGGCTGGGGGGGAGGCTGGTGYTGAGCTGGGGGLRWGGRAAESPPPMAGCTGAGGSGCTGRGGRRLHRGERAALGRRATLGMGGRRLHRGGGDGLRSRPQPWRAAPGRGWRAHGGGPRPRHCAGQAFRPPRGSSRLPPPAGRAAPGAGKAPSRAAAPPPPTPRTRPGAQRETEARAPPRAHPAASPGTLGPGRGFAVPARVDSGSGRPLLPGSSAEAREERARGCGSPPPTRQRAPPPRAPGGRGRTRNVSSFPAGSSQPRDSWTGFLSPLGQG</sequence>
<reference evidence="2" key="2">
    <citation type="submission" date="2025-08" db="UniProtKB">
        <authorList>
            <consortium name="Ensembl"/>
        </authorList>
    </citation>
    <scope>IDENTIFICATION</scope>
</reference>
<feature type="compositionally biased region" description="Low complexity" evidence="1">
    <location>
        <begin position="399"/>
        <end position="426"/>
    </location>
</feature>
<feature type="compositionally biased region" description="Low complexity" evidence="1">
    <location>
        <begin position="41"/>
        <end position="51"/>
    </location>
</feature>
<feature type="compositionally biased region" description="Gly residues" evidence="1">
    <location>
        <begin position="270"/>
        <end position="307"/>
    </location>
</feature>
<accession>A0A8C0NSU4</accession>
<feature type="compositionally biased region" description="Low complexity" evidence="1">
    <location>
        <begin position="117"/>
        <end position="143"/>
    </location>
</feature>
<feature type="compositionally biased region" description="Low complexity" evidence="1">
    <location>
        <begin position="448"/>
        <end position="457"/>
    </location>
</feature>
<name>A0A8C0NSU4_CANLF</name>
<protein>
    <submittedName>
        <fullName evidence="2">Uncharacterized protein</fullName>
    </submittedName>
</protein>
<evidence type="ECO:0000256" key="1">
    <source>
        <dbReference type="SAM" id="MobiDB-lite"/>
    </source>
</evidence>
<evidence type="ECO:0000313" key="2">
    <source>
        <dbReference type="Ensembl" id="ENSCAFP00030031281.1"/>
    </source>
</evidence>
<feature type="compositionally biased region" description="Low complexity" evidence="1">
    <location>
        <begin position="474"/>
        <end position="485"/>
    </location>
</feature>
<organism evidence="2 3">
    <name type="scientific">Canis lupus familiaris</name>
    <name type="common">Dog</name>
    <name type="synonym">Canis familiaris</name>
    <dbReference type="NCBI Taxonomy" id="9615"/>
    <lineage>
        <taxon>Eukaryota</taxon>
        <taxon>Metazoa</taxon>
        <taxon>Chordata</taxon>
        <taxon>Craniata</taxon>
        <taxon>Vertebrata</taxon>
        <taxon>Euteleostomi</taxon>
        <taxon>Mammalia</taxon>
        <taxon>Eutheria</taxon>
        <taxon>Laurasiatheria</taxon>
        <taxon>Carnivora</taxon>
        <taxon>Caniformia</taxon>
        <taxon>Canidae</taxon>
        <taxon>Canis</taxon>
    </lineage>
</organism>
<dbReference type="Ensembl" id="ENSCAFT00030035875.1">
    <property type="protein sequence ID" value="ENSCAFP00030031281.1"/>
    <property type="gene ID" value="ENSCAFG00030019549.1"/>
</dbReference>
<feature type="compositionally biased region" description="Low complexity" evidence="1">
    <location>
        <begin position="247"/>
        <end position="269"/>
    </location>
</feature>
<feature type="compositionally biased region" description="Low complexity" evidence="1">
    <location>
        <begin position="87"/>
        <end position="99"/>
    </location>
</feature>
<feature type="compositionally biased region" description="Basic residues" evidence="1">
    <location>
        <begin position="21"/>
        <end position="30"/>
    </location>
</feature>